<reference evidence="2 3" key="1">
    <citation type="submission" date="2019-09" db="EMBL/GenBank/DDBJ databases">
        <title>A chromosome-level genome assembly of the Chinese tupelo Nyssa sinensis.</title>
        <authorList>
            <person name="Yang X."/>
            <person name="Kang M."/>
            <person name="Yang Y."/>
            <person name="Xiong H."/>
            <person name="Wang M."/>
            <person name="Zhang Z."/>
            <person name="Wang Z."/>
            <person name="Wu H."/>
            <person name="Ma T."/>
            <person name="Liu J."/>
            <person name="Xi Z."/>
        </authorList>
    </citation>
    <scope>NUCLEOTIDE SEQUENCE [LARGE SCALE GENOMIC DNA]</scope>
    <source>
        <strain evidence="2">J267</strain>
        <tissue evidence="2">Leaf</tissue>
    </source>
</reference>
<feature type="region of interest" description="Disordered" evidence="1">
    <location>
        <begin position="91"/>
        <end position="117"/>
    </location>
</feature>
<evidence type="ECO:0000256" key="1">
    <source>
        <dbReference type="SAM" id="MobiDB-lite"/>
    </source>
</evidence>
<protein>
    <submittedName>
        <fullName evidence="2">Uncharacterized protein</fullName>
    </submittedName>
</protein>
<dbReference type="Proteomes" id="UP000325577">
    <property type="component" value="Linkage Group LG6"/>
</dbReference>
<evidence type="ECO:0000313" key="2">
    <source>
        <dbReference type="EMBL" id="KAA8520443.1"/>
    </source>
</evidence>
<gene>
    <name evidence="2" type="ORF">F0562_014699</name>
</gene>
<evidence type="ECO:0000313" key="3">
    <source>
        <dbReference type="Proteomes" id="UP000325577"/>
    </source>
</evidence>
<accession>A0A5J4ZNI0</accession>
<proteinExistence type="predicted"/>
<keyword evidence="3" id="KW-1185">Reference proteome</keyword>
<organism evidence="2 3">
    <name type="scientific">Nyssa sinensis</name>
    <dbReference type="NCBI Taxonomy" id="561372"/>
    <lineage>
        <taxon>Eukaryota</taxon>
        <taxon>Viridiplantae</taxon>
        <taxon>Streptophyta</taxon>
        <taxon>Embryophyta</taxon>
        <taxon>Tracheophyta</taxon>
        <taxon>Spermatophyta</taxon>
        <taxon>Magnoliopsida</taxon>
        <taxon>eudicotyledons</taxon>
        <taxon>Gunneridae</taxon>
        <taxon>Pentapetalae</taxon>
        <taxon>asterids</taxon>
        <taxon>Cornales</taxon>
        <taxon>Nyssaceae</taxon>
        <taxon>Nyssa</taxon>
    </lineage>
</organism>
<dbReference type="EMBL" id="CM018049">
    <property type="protein sequence ID" value="KAA8520443.1"/>
    <property type="molecule type" value="Genomic_DNA"/>
</dbReference>
<name>A0A5J4ZNI0_9ASTE</name>
<sequence>MVEGGFSNFKYQRGELGPLKGLNGSFGPEVPLGQLLWRIQGDYRDNAVAHKSPLVKAIGPIKGQASCSAVPQEAQLGMQIEVRKEVNIRLGEGAEREKERGKEKGKAQSKGDGDDQTLRFLGYDQSVQPQFQSLGFMQIGEQVQTEKAEREYESEQTTPTQDQTLREGNQIVEYVEEAEIVLLDCEPLATLPPDSERQRQKKDKLSRWTLRRIKGVSHYFGVSCHGYEDRFMGLIWEILEIMSRV</sequence>
<dbReference type="AlphaFoldDB" id="A0A5J4ZNI0"/>